<dbReference type="OrthoDB" id="3645604at2"/>
<dbReference type="Proteomes" id="UP000053923">
    <property type="component" value="Unassembled WGS sequence"/>
</dbReference>
<dbReference type="Gene3D" id="2.80.10.50">
    <property type="match status" value="3"/>
</dbReference>
<feature type="chain" id="PRO_5007055313" description="Ricin B lectin domain-containing protein" evidence="1">
    <location>
        <begin position="29"/>
        <end position="162"/>
    </location>
</feature>
<organism evidence="3 4">
    <name type="scientific">Streptomyces regalis</name>
    <dbReference type="NCBI Taxonomy" id="68262"/>
    <lineage>
        <taxon>Bacteria</taxon>
        <taxon>Bacillati</taxon>
        <taxon>Actinomycetota</taxon>
        <taxon>Actinomycetes</taxon>
        <taxon>Kitasatosporales</taxon>
        <taxon>Streptomycetaceae</taxon>
        <taxon>Streptomyces</taxon>
    </lineage>
</organism>
<dbReference type="AlphaFoldDB" id="A0A0X3UUC1"/>
<feature type="signal peptide" evidence="1">
    <location>
        <begin position="1"/>
        <end position="28"/>
    </location>
</feature>
<evidence type="ECO:0000259" key="2">
    <source>
        <dbReference type="SMART" id="SM00458"/>
    </source>
</evidence>
<keyword evidence="1" id="KW-0732">Signal</keyword>
<comment type="caution">
    <text evidence="3">The sequence shown here is derived from an EMBL/GenBank/DDBJ whole genome shotgun (WGS) entry which is preliminary data.</text>
</comment>
<protein>
    <recommendedName>
        <fullName evidence="2">Ricin B lectin domain-containing protein</fullName>
    </recommendedName>
</protein>
<evidence type="ECO:0000256" key="1">
    <source>
        <dbReference type="SAM" id="SignalP"/>
    </source>
</evidence>
<feature type="domain" description="Ricin B lectin" evidence="2">
    <location>
        <begin position="29"/>
        <end position="162"/>
    </location>
</feature>
<evidence type="ECO:0000313" key="4">
    <source>
        <dbReference type="Proteomes" id="UP000053923"/>
    </source>
</evidence>
<evidence type="ECO:0000313" key="3">
    <source>
        <dbReference type="EMBL" id="KUL36183.1"/>
    </source>
</evidence>
<dbReference type="PROSITE" id="PS50231">
    <property type="entry name" value="RICIN_B_LECTIN"/>
    <property type="match status" value="1"/>
</dbReference>
<proteinExistence type="predicted"/>
<keyword evidence="4" id="KW-1185">Reference proteome</keyword>
<dbReference type="SUPFAM" id="SSF50370">
    <property type="entry name" value="Ricin B-like lectins"/>
    <property type="match status" value="1"/>
</dbReference>
<dbReference type="CDD" id="cd00161">
    <property type="entry name" value="beta-trefoil_Ricin-like"/>
    <property type="match status" value="1"/>
</dbReference>
<dbReference type="SMART" id="SM00458">
    <property type="entry name" value="RICIN"/>
    <property type="match status" value="1"/>
</dbReference>
<dbReference type="Pfam" id="PF00652">
    <property type="entry name" value="Ricin_B_lectin"/>
    <property type="match status" value="1"/>
</dbReference>
<sequence length="162" mass="17502">MAIKMITRVSAAAATVVCAVAFSTPADAAAAYQRFDNLGTGKCLAVPNASKTAGTGLIQWTCGYGSEQQWKIEALPSGSVKITNENSQMCLAMPNSSLTNGTQAIQWPCNDNLDQRWIHDSANRLRNVNSDRCLAVANSDTTNGAEVIQWTCNTNSDQQWIW</sequence>
<name>A0A0X3UUC1_9ACTN</name>
<accession>A0A0X3UUC1</accession>
<dbReference type="InterPro" id="IPR035992">
    <property type="entry name" value="Ricin_B-like_lectins"/>
</dbReference>
<gene>
    <name evidence="3" type="ORF">ADL12_19450</name>
</gene>
<dbReference type="InterPro" id="IPR000772">
    <property type="entry name" value="Ricin_B_lectin"/>
</dbReference>
<dbReference type="EMBL" id="LLZG01000142">
    <property type="protein sequence ID" value="KUL36183.1"/>
    <property type="molecule type" value="Genomic_DNA"/>
</dbReference>
<dbReference type="RefSeq" id="WP_062703940.1">
    <property type="nucleotide sequence ID" value="NZ_LLZG01000142.1"/>
</dbReference>
<reference evidence="4" key="1">
    <citation type="submission" date="2015-10" db="EMBL/GenBank/DDBJ databases">
        <authorList>
            <person name="Ju K.-S."/>
            <person name="Doroghazi J.R."/>
            <person name="Metcalf W.W."/>
        </authorList>
    </citation>
    <scope>NUCLEOTIDE SEQUENCE [LARGE SCALE GENOMIC DNA]</scope>
    <source>
        <strain evidence="4">NRRL 3151</strain>
    </source>
</reference>